<evidence type="ECO:0000313" key="3">
    <source>
        <dbReference type="Proteomes" id="UP000451233"/>
    </source>
</evidence>
<proteinExistence type="predicted"/>
<evidence type="ECO:0000313" key="2">
    <source>
        <dbReference type="EMBL" id="MXV14322.1"/>
    </source>
</evidence>
<comment type="caution">
    <text evidence="2">The sequence shown here is derived from an EMBL/GenBank/DDBJ whole genome shotgun (WGS) entry which is preliminary data.</text>
</comment>
<name>A0A7K1XTM4_9SPHI</name>
<protein>
    <submittedName>
        <fullName evidence="2">Uncharacterized protein</fullName>
    </submittedName>
</protein>
<organism evidence="2 3">
    <name type="scientific">Hufsiella ginkgonis</name>
    <dbReference type="NCBI Taxonomy" id="2695274"/>
    <lineage>
        <taxon>Bacteria</taxon>
        <taxon>Pseudomonadati</taxon>
        <taxon>Bacteroidota</taxon>
        <taxon>Sphingobacteriia</taxon>
        <taxon>Sphingobacteriales</taxon>
        <taxon>Sphingobacteriaceae</taxon>
        <taxon>Hufsiella</taxon>
    </lineage>
</organism>
<dbReference type="EMBL" id="WVHS01000001">
    <property type="protein sequence ID" value="MXV14322.1"/>
    <property type="molecule type" value="Genomic_DNA"/>
</dbReference>
<dbReference type="Proteomes" id="UP000451233">
    <property type="component" value="Unassembled WGS sequence"/>
</dbReference>
<sequence length="224" mass="27002">MHYELEKPIWTDSDFDDMGWHDATIYKIRVAEDLELDIDYIFKWNQPEVEGMPFTFWVAPATLVFKNIRHLKFEVDILEGYTLEIEDIERQAGEEGTVWAIITTRGDFEFMCDGYEQFIRQPPSFQFGQSISYIERSGVSLERITNLENPNILEERWVKQHKEDLEHYENAKKRQLKRNEKELLEKSRDEGSIDTKQYLLKKKELKDSLEYFDYWLKGTRFEKY</sequence>
<keyword evidence="1" id="KW-0175">Coiled coil</keyword>
<feature type="coiled-coil region" evidence="1">
    <location>
        <begin position="158"/>
        <end position="190"/>
    </location>
</feature>
<dbReference type="AlphaFoldDB" id="A0A7K1XTM4"/>
<keyword evidence="3" id="KW-1185">Reference proteome</keyword>
<evidence type="ECO:0000256" key="1">
    <source>
        <dbReference type="SAM" id="Coils"/>
    </source>
</evidence>
<accession>A0A7K1XTM4</accession>
<dbReference type="RefSeq" id="WP_160905301.1">
    <property type="nucleotide sequence ID" value="NZ_WVHS01000001.1"/>
</dbReference>
<reference evidence="2 3" key="1">
    <citation type="submission" date="2019-11" db="EMBL/GenBank/DDBJ databases">
        <title>Pedobacter sp. HMF7056 Genome sequencing and assembly.</title>
        <authorList>
            <person name="Kang H."/>
            <person name="Kim H."/>
            <person name="Joh K."/>
        </authorList>
    </citation>
    <scope>NUCLEOTIDE SEQUENCE [LARGE SCALE GENOMIC DNA]</scope>
    <source>
        <strain evidence="2 3">HMF7056</strain>
    </source>
</reference>
<gene>
    <name evidence="2" type="ORF">GS398_03350</name>
</gene>